<dbReference type="SUPFAM" id="SSF54928">
    <property type="entry name" value="RNA-binding domain, RBD"/>
    <property type="match status" value="2"/>
</dbReference>
<sequence length="399" mass="42068">MPVSNLYIGNLPPSTTNASLRKLFEGFGPIVSVKVICDAATNESKGFGFVQFADAIYAKGAKDVMNGVDIDGQILLVKEADRNAGQKKAVAALMTPTPIASPSVVPPGALQGLATTIALPQQPQPSTNVYVSGVPQTWTDAELNAFFSQYGTVVSCIMLKEQLTGRNRGSAMVRYADVTTATAVVAGLPGQQIGGSRKPLEVRFADRDRDDKTPKRIVPAATGVANPALRPRFDPYGRPIGPPSSTLSALALPKAPAAAVQSLQLPKLQPALQQIVPFNSTAQLVPHGIGSFHLQPVAPQVAIPRRYPSNPEEGSNLHITGLESFITDLHLYQAFGGFGAIDSVRVMLDAHGQCKGWGFVRFMSAADAMTAMAAVSGLTVGSKTWIVTPKRETGAAPMS</sequence>
<dbReference type="InterPro" id="IPR012677">
    <property type="entry name" value="Nucleotide-bd_a/b_plait_sf"/>
</dbReference>
<feature type="domain" description="RRM" evidence="3">
    <location>
        <begin position="127"/>
        <end position="207"/>
    </location>
</feature>
<dbReference type="InterPro" id="IPR052462">
    <property type="entry name" value="SLIRP/GR-RBP-like"/>
</dbReference>
<dbReference type="PANTHER" id="PTHR48027">
    <property type="entry name" value="HETEROGENEOUS NUCLEAR RIBONUCLEOPROTEIN 87F-RELATED"/>
    <property type="match status" value="1"/>
</dbReference>
<evidence type="ECO:0000259" key="3">
    <source>
        <dbReference type="PROSITE" id="PS50102"/>
    </source>
</evidence>
<dbReference type="AlphaFoldDB" id="A0A7S1N6N1"/>
<organism evidence="4">
    <name type="scientific">Eutreptiella gymnastica</name>
    <dbReference type="NCBI Taxonomy" id="73025"/>
    <lineage>
        <taxon>Eukaryota</taxon>
        <taxon>Discoba</taxon>
        <taxon>Euglenozoa</taxon>
        <taxon>Euglenida</taxon>
        <taxon>Spirocuta</taxon>
        <taxon>Euglenophyceae</taxon>
        <taxon>Eutreptiales</taxon>
        <taxon>Eutreptiaceae</taxon>
        <taxon>Eutreptiella</taxon>
    </lineage>
</organism>
<protein>
    <recommendedName>
        <fullName evidence="3">RRM domain-containing protein</fullName>
    </recommendedName>
</protein>
<dbReference type="Pfam" id="PF00076">
    <property type="entry name" value="RRM_1"/>
    <property type="match status" value="3"/>
</dbReference>
<reference evidence="4" key="1">
    <citation type="submission" date="2021-01" db="EMBL/GenBank/DDBJ databases">
        <authorList>
            <person name="Corre E."/>
            <person name="Pelletier E."/>
            <person name="Niang G."/>
            <person name="Scheremetjew M."/>
            <person name="Finn R."/>
            <person name="Kale V."/>
            <person name="Holt S."/>
            <person name="Cochrane G."/>
            <person name="Meng A."/>
            <person name="Brown T."/>
            <person name="Cohen L."/>
        </authorList>
    </citation>
    <scope>NUCLEOTIDE SEQUENCE</scope>
    <source>
        <strain evidence="4">NIES-381</strain>
    </source>
</reference>
<keyword evidence="1 2" id="KW-0694">RNA-binding</keyword>
<feature type="domain" description="RRM" evidence="3">
    <location>
        <begin position="315"/>
        <end position="392"/>
    </location>
</feature>
<dbReference type="GO" id="GO:0003723">
    <property type="term" value="F:RNA binding"/>
    <property type="evidence" value="ECO:0007669"/>
    <property type="project" value="UniProtKB-UniRule"/>
</dbReference>
<dbReference type="Gene3D" id="3.30.70.330">
    <property type="match status" value="3"/>
</dbReference>
<proteinExistence type="predicted"/>
<dbReference type="EMBL" id="HBGA01031887">
    <property type="protein sequence ID" value="CAD9000395.1"/>
    <property type="molecule type" value="Transcribed_RNA"/>
</dbReference>
<dbReference type="InterPro" id="IPR000504">
    <property type="entry name" value="RRM_dom"/>
</dbReference>
<evidence type="ECO:0000313" key="4">
    <source>
        <dbReference type="EMBL" id="CAD9000395.1"/>
    </source>
</evidence>
<dbReference type="PROSITE" id="PS50102">
    <property type="entry name" value="RRM"/>
    <property type="match status" value="3"/>
</dbReference>
<dbReference type="SMART" id="SM00360">
    <property type="entry name" value="RRM"/>
    <property type="match status" value="3"/>
</dbReference>
<name>A0A7S1N6N1_9EUGL</name>
<accession>A0A7S1N6N1</accession>
<feature type="domain" description="RRM" evidence="3">
    <location>
        <begin position="4"/>
        <end position="82"/>
    </location>
</feature>
<evidence type="ECO:0000256" key="2">
    <source>
        <dbReference type="PROSITE-ProRule" id="PRU00176"/>
    </source>
</evidence>
<evidence type="ECO:0000256" key="1">
    <source>
        <dbReference type="ARBA" id="ARBA00022884"/>
    </source>
</evidence>
<gene>
    <name evidence="4" type="ORF">EGYM00392_LOCUS11468</name>
</gene>
<dbReference type="InterPro" id="IPR035979">
    <property type="entry name" value="RBD_domain_sf"/>
</dbReference>